<proteinExistence type="predicted"/>
<dbReference type="InterPro" id="IPR001110">
    <property type="entry name" value="UPF0012_CS"/>
</dbReference>
<dbReference type="InterPro" id="IPR003010">
    <property type="entry name" value="C-N_Hydrolase"/>
</dbReference>
<evidence type="ECO:0000259" key="1">
    <source>
        <dbReference type="PROSITE" id="PS50263"/>
    </source>
</evidence>
<comment type="caution">
    <text evidence="2">The sequence shown here is derived from an EMBL/GenBank/DDBJ whole genome shotgun (WGS) entry which is preliminary data.</text>
</comment>
<dbReference type="PROSITE" id="PS50263">
    <property type="entry name" value="CN_HYDROLASE"/>
    <property type="match status" value="1"/>
</dbReference>
<keyword evidence="3" id="KW-1185">Reference proteome</keyword>
<dbReference type="PROSITE" id="PS01227">
    <property type="entry name" value="UPF0012"/>
    <property type="match status" value="1"/>
</dbReference>
<dbReference type="SUPFAM" id="SSF56317">
    <property type="entry name" value="Carbon-nitrogen hydrolase"/>
    <property type="match status" value="1"/>
</dbReference>
<dbReference type="PANTHER" id="PTHR23088">
    <property type="entry name" value="NITRILASE-RELATED"/>
    <property type="match status" value="1"/>
</dbReference>
<dbReference type="EMBL" id="JAPFFF010000004">
    <property type="protein sequence ID" value="KAK8892265.1"/>
    <property type="molecule type" value="Genomic_DNA"/>
</dbReference>
<dbReference type="CDD" id="cd07197">
    <property type="entry name" value="nitrilase"/>
    <property type="match status" value="1"/>
</dbReference>
<accession>A0ABR2KQK3</accession>
<protein>
    <recommendedName>
        <fullName evidence="1">CN hydrolase domain-containing protein</fullName>
    </recommendedName>
</protein>
<dbReference type="Proteomes" id="UP001470230">
    <property type="component" value="Unassembled WGS sequence"/>
</dbReference>
<dbReference type="Gene3D" id="3.60.110.10">
    <property type="entry name" value="Carbon-nitrogen hydrolase"/>
    <property type="match status" value="1"/>
</dbReference>
<sequence length="268" mass="30941">MENFLVALAQCHSDRYQKENNFKLAEKYIKEAHEKQAKLILFPEMFVTGYLIKSKIEELAENVGDETTTFFSNLAKKYQIAIIFGFPEKSEDNIYNTACFVDVDGEIKGVYRKTHLFGENDEKMFHKGSQIFAFDTSLCRIGLLICYDIEFPEPSRILALEGAKLICMISANMYPYEEYHITYMKTRAMENSVYVISANAIGIEDEFHYCGKSAAFSPKGETLCIGDMDKECVYYAEIDIKKTTHDDDALNYLKHRRTDLYSKITHKK</sequence>
<evidence type="ECO:0000313" key="2">
    <source>
        <dbReference type="EMBL" id="KAK8892265.1"/>
    </source>
</evidence>
<dbReference type="Pfam" id="PF00795">
    <property type="entry name" value="CN_hydrolase"/>
    <property type="match status" value="1"/>
</dbReference>
<dbReference type="PANTHER" id="PTHR23088:SF27">
    <property type="entry name" value="DEAMINATED GLUTATHIONE AMIDASE"/>
    <property type="match status" value="1"/>
</dbReference>
<gene>
    <name evidence="2" type="ORF">M9Y10_029490</name>
</gene>
<feature type="domain" description="CN hydrolase" evidence="1">
    <location>
        <begin position="4"/>
        <end position="240"/>
    </location>
</feature>
<reference evidence="2 3" key="1">
    <citation type="submission" date="2024-04" db="EMBL/GenBank/DDBJ databases">
        <title>Tritrichomonas musculus Genome.</title>
        <authorList>
            <person name="Alves-Ferreira E."/>
            <person name="Grigg M."/>
            <person name="Lorenzi H."/>
            <person name="Galac M."/>
        </authorList>
    </citation>
    <scope>NUCLEOTIDE SEQUENCE [LARGE SCALE GENOMIC DNA]</scope>
    <source>
        <strain evidence="2 3">EAF2021</strain>
    </source>
</reference>
<name>A0ABR2KQK3_9EUKA</name>
<organism evidence="2 3">
    <name type="scientific">Tritrichomonas musculus</name>
    <dbReference type="NCBI Taxonomy" id="1915356"/>
    <lineage>
        <taxon>Eukaryota</taxon>
        <taxon>Metamonada</taxon>
        <taxon>Parabasalia</taxon>
        <taxon>Tritrichomonadida</taxon>
        <taxon>Tritrichomonadidae</taxon>
        <taxon>Tritrichomonas</taxon>
    </lineage>
</organism>
<evidence type="ECO:0000313" key="3">
    <source>
        <dbReference type="Proteomes" id="UP001470230"/>
    </source>
</evidence>
<dbReference type="InterPro" id="IPR036526">
    <property type="entry name" value="C-N_Hydrolase_sf"/>
</dbReference>